<dbReference type="CTD" id="20236364"/>
<dbReference type="EMBL" id="KB202953">
    <property type="protein sequence ID" value="ESO87189.1"/>
    <property type="molecule type" value="Genomic_DNA"/>
</dbReference>
<feature type="region of interest" description="Disordered" evidence="1">
    <location>
        <begin position="242"/>
        <end position="271"/>
    </location>
</feature>
<accession>V4BEB4</accession>
<feature type="region of interest" description="Disordered" evidence="1">
    <location>
        <begin position="1"/>
        <end position="37"/>
    </location>
</feature>
<dbReference type="KEGG" id="lgi:LOTGIDRAFT_154693"/>
<dbReference type="RefSeq" id="XP_009062137.1">
    <property type="nucleotide sequence ID" value="XM_009063889.1"/>
</dbReference>
<evidence type="ECO:0000313" key="2">
    <source>
        <dbReference type="EMBL" id="ESO87189.1"/>
    </source>
</evidence>
<name>V4BEB4_LOTGI</name>
<evidence type="ECO:0000313" key="3">
    <source>
        <dbReference type="Proteomes" id="UP000030746"/>
    </source>
</evidence>
<evidence type="ECO:0000256" key="1">
    <source>
        <dbReference type="SAM" id="MobiDB-lite"/>
    </source>
</evidence>
<organism evidence="2 3">
    <name type="scientific">Lottia gigantea</name>
    <name type="common">Giant owl limpet</name>
    <dbReference type="NCBI Taxonomy" id="225164"/>
    <lineage>
        <taxon>Eukaryota</taxon>
        <taxon>Metazoa</taxon>
        <taxon>Spiralia</taxon>
        <taxon>Lophotrochozoa</taxon>
        <taxon>Mollusca</taxon>
        <taxon>Gastropoda</taxon>
        <taxon>Patellogastropoda</taxon>
        <taxon>Lottioidea</taxon>
        <taxon>Lottiidae</taxon>
        <taxon>Lottia</taxon>
    </lineage>
</organism>
<feature type="compositionally biased region" description="Basic and acidic residues" evidence="1">
    <location>
        <begin position="149"/>
        <end position="167"/>
    </location>
</feature>
<dbReference type="Proteomes" id="UP000030746">
    <property type="component" value="Unassembled WGS sequence"/>
</dbReference>
<feature type="region of interest" description="Disordered" evidence="1">
    <location>
        <begin position="366"/>
        <end position="396"/>
    </location>
</feature>
<dbReference type="HOGENOM" id="CLU_441659_0_0_1"/>
<feature type="compositionally biased region" description="Basic and acidic residues" evidence="1">
    <location>
        <begin position="14"/>
        <end position="33"/>
    </location>
</feature>
<keyword evidence="3" id="KW-1185">Reference proteome</keyword>
<feature type="compositionally biased region" description="Basic and acidic residues" evidence="1">
    <location>
        <begin position="252"/>
        <end position="271"/>
    </location>
</feature>
<dbReference type="GeneID" id="20236364"/>
<feature type="region of interest" description="Disordered" evidence="1">
    <location>
        <begin position="60"/>
        <end position="88"/>
    </location>
</feature>
<feature type="region of interest" description="Disordered" evidence="1">
    <location>
        <begin position="147"/>
        <end position="167"/>
    </location>
</feature>
<feature type="compositionally biased region" description="Polar residues" evidence="1">
    <location>
        <begin position="289"/>
        <end position="299"/>
    </location>
</feature>
<sequence>MDAESDISCMVQDPDYRDSDQQSPDYRTHKDDAVTNTRKRYLDYRARKWKQVCKNYLSDRKLSNNPVNNNSDKEKGAPVDDTDDLRPRDKTNEMKQINVEDHEAELNNGCKSLHTVTDHPPLVRIESVKIEAVDLESNTNLLENTMRNPRRDIPKSRDKENNRSKVVNKNDVKLLSCKSDSTSSDNITFSAKTGTEVMTDCIGFINPPLKDLESNGNVVENINAKKDQALYNDILKSNVNSFKRKNSNTDPLDSKNGSHDENLKARGAETNDSKTDIKCVDISQYSVNGKAESSNSSVDTGVRHTDSSSLTKYTGAIQTEYLPSSSSKSASDSDHEEINKPFAGIANDPISTSISTNQNLRKLLDKRLDDAKRDSDSRQIKRKGEPSKHSLEKRNCSSLDRLTRMCEQDDPTDNKNYITDELMIPDISPEHLPVESKEINKNKTMPMKVSEAQQTPRSLMDNERPLHEYPHWLDQTRAIPHIHGKMHSGFSFRRDHFRFNEGHSHFRYMIPDHVLPPPFYISNGYNHNLPQQVQFQHGSSTDRPVTDQDYPRKVMYHEEMSHSSKMSLIESDKACGEAEHAAKIKLVAAELEVVGLQKVYWKKRLKQIQDKDSDHNEEL</sequence>
<protein>
    <submittedName>
        <fullName evidence="2">Uncharacterized protein</fullName>
    </submittedName>
</protein>
<dbReference type="AlphaFoldDB" id="V4BEB4"/>
<reference evidence="2 3" key="1">
    <citation type="journal article" date="2013" name="Nature">
        <title>Insights into bilaterian evolution from three spiralian genomes.</title>
        <authorList>
            <person name="Simakov O."/>
            <person name="Marletaz F."/>
            <person name="Cho S.J."/>
            <person name="Edsinger-Gonzales E."/>
            <person name="Havlak P."/>
            <person name="Hellsten U."/>
            <person name="Kuo D.H."/>
            <person name="Larsson T."/>
            <person name="Lv J."/>
            <person name="Arendt D."/>
            <person name="Savage R."/>
            <person name="Osoegawa K."/>
            <person name="de Jong P."/>
            <person name="Grimwood J."/>
            <person name="Chapman J.A."/>
            <person name="Shapiro H."/>
            <person name="Aerts A."/>
            <person name="Otillar R.P."/>
            <person name="Terry A.Y."/>
            <person name="Boore J.L."/>
            <person name="Grigoriev I.V."/>
            <person name="Lindberg D.R."/>
            <person name="Seaver E.C."/>
            <person name="Weisblat D.A."/>
            <person name="Putnam N.H."/>
            <person name="Rokhsar D.S."/>
        </authorList>
    </citation>
    <scope>NUCLEOTIDE SEQUENCE [LARGE SCALE GENOMIC DNA]</scope>
</reference>
<gene>
    <name evidence="2" type="ORF">LOTGIDRAFT_154693</name>
</gene>
<proteinExistence type="predicted"/>
<feature type="compositionally biased region" description="Basic and acidic residues" evidence="1">
    <location>
        <begin position="71"/>
        <end position="88"/>
    </location>
</feature>
<feature type="region of interest" description="Disordered" evidence="1">
    <location>
        <begin position="289"/>
        <end position="311"/>
    </location>
</feature>